<feature type="compositionally biased region" description="Low complexity" evidence="21">
    <location>
        <begin position="32"/>
        <end position="47"/>
    </location>
</feature>
<evidence type="ECO:0000256" key="1">
    <source>
        <dbReference type="ARBA" id="ARBA00001966"/>
    </source>
</evidence>
<evidence type="ECO:0000256" key="21">
    <source>
        <dbReference type="SAM" id="MobiDB-lite"/>
    </source>
</evidence>
<reference evidence="25" key="2">
    <citation type="submission" date="2017-05" db="UniProtKB">
        <authorList>
            <consortium name="EnsemblMetazoa"/>
        </authorList>
    </citation>
    <scope>IDENTIFICATION</scope>
</reference>
<dbReference type="eggNOG" id="KOG1805">
    <property type="taxonomic scope" value="Eukaryota"/>
</dbReference>
<dbReference type="KEGG" id="aqu:100635767"/>
<feature type="domain" description="DNA2/NAM7 helicase helicase" evidence="23">
    <location>
        <begin position="993"/>
        <end position="1060"/>
    </location>
</feature>
<reference evidence="26" key="1">
    <citation type="journal article" date="2010" name="Nature">
        <title>The Amphimedon queenslandica genome and the evolution of animal complexity.</title>
        <authorList>
            <person name="Srivastava M."/>
            <person name="Simakov O."/>
            <person name="Chapman J."/>
            <person name="Fahey B."/>
            <person name="Gauthier M.E."/>
            <person name="Mitros T."/>
            <person name="Richards G.S."/>
            <person name="Conaco C."/>
            <person name="Dacre M."/>
            <person name="Hellsten U."/>
            <person name="Larroux C."/>
            <person name="Putnam N.H."/>
            <person name="Stanke M."/>
            <person name="Adamska M."/>
            <person name="Darling A."/>
            <person name="Degnan S.M."/>
            <person name="Oakley T.H."/>
            <person name="Plachetzki D.C."/>
            <person name="Zhai Y."/>
            <person name="Adamski M."/>
            <person name="Calcino A."/>
            <person name="Cummins S.F."/>
            <person name="Goodstein D.M."/>
            <person name="Harris C."/>
            <person name="Jackson D.J."/>
            <person name="Leys S.P."/>
            <person name="Shu S."/>
            <person name="Woodcroft B.J."/>
            <person name="Vervoort M."/>
            <person name="Kosik K.S."/>
            <person name="Manning G."/>
            <person name="Degnan B.M."/>
            <person name="Rokhsar D.S."/>
        </authorList>
    </citation>
    <scope>NUCLEOTIDE SEQUENCE [LARGE SCALE GENOMIC DNA]</scope>
</reference>
<dbReference type="InterPro" id="IPR047187">
    <property type="entry name" value="SF1_C_Upf1"/>
</dbReference>
<evidence type="ECO:0000256" key="13">
    <source>
        <dbReference type="ARBA" id="ARBA00023014"/>
    </source>
</evidence>
<comment type="cofactor">
    <cofactor evidence="1">
        <name>[4Fe-4S] cluster</name>
        <dbReference type="ChEBI" id="CHEBI:49883"/>
    </cofactor>
</comment>
<evidence type="ECO:0000313" key="25">
    <source>
        <dbReference type="EnsemblMetazoa" id="Aqu2.1.39193_001"/>
    </source>
</evidence>
<dbReference type="InterPro" id="IPR027417">
    <property type="entry name" value="P-loop_NTPase"/>
</dbReference>
<organism evidence="25">
    <name type="scientific">Amphimedon queenslandica</name>
    <name type="common">Sponge</name>
    <dbReference type="NCBI Taxonomy" id="400682"/>
    <lineage>
        <taxon>Eukaryota</taxon>
        <taxon>Metazoa</taxon>
        <taxon>Porifera</taxon>
        <taxon>Demospongiae</taxon>
        <taxon>Heteroscleromorpha</taxon>
        <taxon>Haplosclerida</taxon>
        <taxon>Niphatidae</taxon>
        <taxon>Amphimedon</taxon>
    </lineage>
</organism>
<comment type="function">
    <text evidence="19">Key enzyme involved in DNA replication and DNA repair. Involved in Okazaki fragments processing by cleaving long flaps that escape FEN1: flaps that are longer than 27 nucleotides are coated by replication protein A complex (RPA), leading to recruit DNA2 which cleaves the flap until it is too short to bind RPA and becomes a substrate for FEN1. Also involved in 5'-end resection of DNA during double-strand break (DSB) repair by mediating the cleavage of 5'-ssDNA.</text>
</comment>
<keyword evidence="8 19" id="KW-0227">DNA damage</keyword>
<dbReference type="GO" id="GO:0046872">
    <property type="term" value="F:metal ion binding"/>
    <property type="evidence" value="ECO:0007669"/>
    <property type="project" value="UniProtKB-UniRule"/>
</dbReference>
<keyword evidence="26" id="KW-1185">Reference proteome</keyword>
<dbReference type="PANTHER" id="PTHR10887">
    <property type="entry name" value="DNA2/NAM7 HELICASE FAMILY"/>
    <property type="match status" value="1"/>
</dbReference>
<dbReference type="Pfam" id="PF13087">
    <property type="entry name" value="AAA_12"/>
    <property type="match status" value="1"/>
</dbReference>
<keyword evidence="10 19" id="KW-0347">Helicase</keyword>
<keyword evidence="16 19" id="KW-0539">Nucleus</keyword>
<dbReference type="GO" id="GO:0033567">
    <property type="term" value="P:DNA replication, Okazaki fragment processing"/>
    <property type="evidence" value="ECO:0007669"/>
    <property type="project" value="UniProtKB-UniRule"/>
</dbReference>
<evidence type="ECO:0000256" key="14">
    <source>
        <dbReference type="ARBA" id="ARBA00023125"/>
    </source>
</evidence>
<evidence type="ECO:0000259" key="24">
    <source>
        <dbReference type="Pfam" id="PF13087"/>
    </source>
</evidence>
<evidence type="ECO:0000256" key="9">
    <source>
        <dbReference type="ARBA" id="ARBA00022801"/>
    </source>
</evidence>
<dbReference type="InterPro" id="IPR041679">
    <property type="entry name" value="DNA2/NAM7-like_C"/>
</dbReference>
<dbReference type="GO" id="GO:0017108">
    <property type="term" value="F:5'-flap endonuclease activity"/>
    <property type="evidence" value="ECO:0007669"/>
    <property type="project" value="UniProtKB-UniRule"/>
</dbReference>
<dbReference type="GO" id="GO:0005737">
    <property type="term" value="C:cytoplasm"/>
    <property type="evidence" value="ECO:0007669"/>
    <property type="project" value="TreeGrafter"/>
</dbReference>
<dbReference type="Gene3D" id="3.40.50.300">
    <property type="entry name" value="P-loop containing nucleotide triphosphate hydrolases"/>
    <property type="match status" value="3"/>
</dbReference>
<keyword evidence="15 19" id="KW-0234">DNA repair</keyword>
<feature type="region of interest" description="Disordered" evidence="21">
    <location>
        <begin position="1"/>
        <end position="47"/>
    </location>
</feature>
<dbReference type="FunFam" id="3.40.50.300:FF:000721">
    <property type="entry name" value="DNA replication ATP-dependent helicase/nuclease DNA2"/>
    <property type="match status" value="1"/>
</dbReference>
<evidence type="ECO:0000256" key="16">
    <source>
        <dbReference type="ARBA" id="ARBA00023242"/>
    </source>
</evidence>
<dbReference type="EnsemblMetazoa" id="XM_019993467.1">
    <property type="protein sequence ID" value="XP_019849026.1"/>
    <property type="gene ID" value="LOC100635767"/>
</dbReference>
<keyword evidence="12 19" id="KW-0408">Iron</keyword>
<keyword evidence="7 19" id="KW-0547">Nucleotide-binding</keyword>
<dbReference type="Pfam" id="PF08696">
    <property type="entry name" value="Dna2"/>
    <property type="match status" value="1"/>
</dbReference>
<dbReference type="GO" id="GO:0005524">
    <property type="term" value="F:ATP binding"/>
    <property type="evidence" value="ECO:0007669"/>
    <property type="project" value="UniProtKB-UniRule"/>
</dbReference>
<feature type="coiled-coil region" evidence="20">
    <location>
        <begin position="186"/>
        <end position="220"/>
    </location>
</feature>
<feature type="region of interest" description="Disordered" evidence="21">
    <location>
        <begin position="59"/>
        <end position="109"/>
    </location>
</feature>
<keyword evidence="20" id="KW-0175">Coiled coil</keyword>
<keyword evidence="17 19" id="KW-0511">Multifunctional enzyme</keyword>
<keyword evidence="11 19" id="KW-0067">ATP-binding</keyword>
<protein>
    <recommendedName>
        <fullName evidence="19">DNA replication ATP-dependent helicase/nuclease</fullName>
        <ecNumber evidence="19">3.1.-.-</ecNumber>
        <ecNumber evidence="19">3.6.4.12</ecNumber>
    </recommendedName>
</protein>
<evidence type="ECO:0000256" key="17">
    <source>
        <dbReference type="ARBA" id="ARBA00023268"/>
    </source>
</evidence>
<evidence type="ECO:0000256" key="10">
    <source>
        <dbReference type="ARBA" id="ARBA00022806"/>
    </source>
</evidence>
<dbReference type="GO" id="GO:0006281">
    <property type="term" value="P:DNA repair"/>
    <property type="evidence" value="ECO:0007669"/>
    <property type="project" value="UniProtKB-KW"/>
</dbReference>
<dbReference type="EnsemblMetazoa" id="Aqu2.1.39193_001">
    <property type="protein sequence ID" value="Aqu2.1.39193_001"/>
    <property type="gene ID" value="Aqu2.1.39193"/>
</dbReference>
<keyword evidence="9 19" id="KW-0378">Hydrolase</keyword>
<dbReference type="GO" id="GO:0071932">
    <property type="term" value="P:replication fork reversal"/>
    <property type="evidence" value="ECO:0007669"/>
    <property type="project" value="TreeGrafter"/>
</dbReference>
<keyword evidence="19" id="KW-0158">Chromosome</keyword>
<dbReference type="OrthoDB" id="306218at2759"/>
<keyword evidence="3 19" id="KW-0004">4Fe-4S</keyword>
<dbReference type="SUPFAM" id="SSF52540">
    <property type="entry name" value="P-loop containing nucleoside triphosphate hydrolases"/>
    <property type="match status" value="1"/>
</dbReference>
<dbReference type="InterPro" id="IPR026851">
    <property type="entry name" value="Dna2/JHS1_DEXXQ-box"/>
</dbReference>
<evidence type="ECO:0000313" key="26">
    <source>
        <dbReference type="Proteomes" id="UP000007879"/>
    </source>
</evidence>
<evidence type="ECO:0000256" key="6">
    <source>
        <dbReference type="ARBA" id="ARBA00022723"/>
    </source>
</evidence>
<dbReference type="GO" id="GO:0005634">
    <property type="term" value="C:nucleus"/>
    <property type="evidence" value="ECO:0007669"/>
    <property type="project" value="UniProtKB-SubCell"/>
</dbReference>
<name>A0A1X7VGV4_AMPQE</name>
<evidence type="ECO:0000256" key="12">
    <source>
        <dbReference type="ARBA" id="ARBA00023004"/>
    </source>
</evidence>
<evidence type="ECO:0000256" key="3">
    <source>
        <dbReference type="ARBA" id="ARBA00022485"/>
    </source>
</evidence>
<comment type="subcellular location">
    <subcellularLocation>
        <location evidence="19">Nucleus</location>
    </subcellularLocation>
    <subcellularLocation>
        <location evidence="19">Chromosome</location>
    </subcellularLocation>
</comment>
<evidence type="ECO:0000256" key="18">
    <source>
        <dbReference type="ARBA" id="ARBA00047995"/>
    </source>
</evidence>
<feature type="compositionally biased region" description="Basic residues" evidence="21">
    <location>
        <begin position="77"/>
        <end position="93"/>
    </location>
</feature>
<dbReference type="EC" id="3.6.4.12" evidence="19"/>
<evidence type="ECO:0000256" key="15">
    <source>
        <dbReference type="ARBA" id="ARBA00023204"/>
    </source>
</evidence>
<comment type="similarity">
    <text evidence="2 19">Belongs to the DNA2/NAM7 helicase family.</text>
</comment>
<keyword evidence="5 19" id="KW-0540">Nuclease</keyword>
<keyword evidence="13 19" id="KW-0411">Iron-sulfur</keyword>
<evidence type="ECO:0000256" key="2">
    <source>
        <dbReference type="ARBA" id="ARBA00007913"/>
    </source>
</evidence>
<evidence type="ECO:0000256" key="19">
    <source>
        <dbReference type="RuleBase" id="RU367041"/>
    </source>
</evidence>
<feature type="domain" description="DNA2/NAM7 helicase-like C-terminal" evidence="24">
    <location>
        <begin position="1068"/>
        <end position="1293"/>
    </location>
</feature>
<evidence type="ECO:0000256" key="11">
    <source>
        <dbReference type="ARBA" id="ARBA00022840"/>
    </source>
</evidence>
<sequence length="1329" mass="149618">MDKKATAKKRLSLKRDLKKDNSQTQLTHFFSKKTTPDPSTISPSPLTLSSNTKIILTKAPILAPSPLKQATPTKLPQKARRLSLKRTRGKSKKDKTTPTGESPGTDKQMRLDDCKAFTPTKLAYVLDGGTLPDVFEVVKSPPVKNDNCSTIGSNCVKRNLFNKKEKFRSAIECPLIRDGDINEESITFSKRTNEDKKKENETMEREMMEGEALVDKMEDIDEVETNLDEDDATKKEISLAMDGVDFKSDSNDFSLFDDGDDLDEIFKSISVNYDDDEDASHDSHVTLPPRYEVTTVNWERYRDENNGRTNTQIVLNLVPFSKYKEKEKEGEDKKILCYLRDDWVQSDIRVGDIIHIVSSCSTLSGAGSLAHSKDYFVISNDNGACIIINPDYLISVTSLSNGITCTRRPILEDLFKVSGQTEGMLVGKLLHEMFQKAVLTASEDVSIVTRDRVLSLIPLLVNNASVLQELYVLGLTDGDIIESLTEHVDLIVAWCHQHQNVNYMSYNYSKIEWKRFPHSQTETEMANLCITGVTDIEESVWSPRFGLKGKVDATVKMKVTDSTRQATEHLVPLEVKTGQMIAKYGAIQHRAQVLLYCLMLCDSHVTTIPAGLLYYMKSNETLSVLAKDNEIRALLIARNHLARYHDNHWDHVTLPEMLREPRICQHCPRLIECSLYHKVFENGTVESSGLREHYPSVLHQMSPLCVDFYRHWHSLVIEEMTHEQSESIRDAIWRTTVHDRVREGCCLNNLLSCQPESPIEGPGGNLKVKQTFLRQGSESNSPLLSLYDRIHVSHDDINWSIAMGYIMNINEQSITLALDKSVPVGQLYTIDPSFGRFGSLVLSTLAAVCSSDGEREQQLRELVIDLREPRFSEEKVDILSASEDSLLSTLNEQQRQSVRKALSSRDYSLVLGMPGTGKTTTIACLVQILVTRGYSVLLTSFTNSAVDNVLMKLIENGFKDIIRIGSIGRVHPQVSPYNLSELVKDTSSVQEIKDVYQQKVLIGATCHSVDHPLCSNRLFDFCIVDEASQIPLPLSLAPLRLASRFVLVGDHYQLPPLVKSPIAKEKGYEESLFKRLSSAHPSSLTSLTHQHRMNRNIMELSNCLIYDNLLCCASEDVAGATMSIPGWKSSEIKFDWLAYAVDPNNNVVFLNTDKSGAMLEEKISDHMCNLFEVNIVVSIIRTLVQLGVSPSDILVITQYKNQQRLITKSLHESETSSQTSFETCTSSFIPRNEYRSVEVLTVDRCQGRDKSCVLVSFVRSNTSGKVGQLLLNWQRINVALTRAKHKLIFIGSCDTLSHSPHILKLITLINQHEWMFNIDTVDFKISPSI</sequence>
<dbReference type="EC" id="3.1.-.-" evidence="19"/>
<evidence type="ECO:0000256" key="20">
    <source>
        <dbReference type="SAM" id="Coils"/>
    </source>
</evidence>
<dbReference type="InterPro" id="IPR041677">
    <property type="entry name" value="DNA2/NAM7_AAA_11"/>
</dbReference>
<evidence type="ECO:0000259" key="23">
    <source>
        <dbReference type="Pfam" id="PF13086"/>
    </source>
</evidence>
<keyword evidence="14 19" id="KW-0238">DNA-binding</keyword>
<dbReference type="CDD" id="cd22318">
    <property type="entry name" value="DNA2_N-like"/>
    <property type="match status" value="1"/>
</dbReference>
<evidence type="ECO:0000256" key="7">
    <source>
        <dbReference type="ARBA" id="ARBA00022741"/>
    </source>
</evidence>
<dbReference type="STRING" id="400682.A0A1X7VGV4"/>
<dbReference type="InterPro" id="IPR014808">
    <property type="entry name" value="DNA_replication_fac_Dna2_N"/>
</dbReference>
<gene>
    <name evidence="25" type="primary">100635767</name>
</gene>
<dbReference type="GO" id="GO:0017116">
    <property type="term" value="F:single-stranded DNA helicase activity"/>
    <property type="evidence" value="ECO:0007669"/>
    <property type="project" value="UniProtKB-UniRule"/>
</dbReference>
<dbReference type="GO" id="GO:0005694">
    <property type="term" value="C:chromosome"/>
    <property type="evidence" value="ECO:0007669"/>
    <property type="project" value="UniProtKB-SubCell"/>
</dbReference>
<dbReference type="FunCoup" id="A0A1X7VGV4">
    <property type="interactions" value="569"/>
</dbReference>
<dbReference type="InterPro" id="IPR011604">
    <property type="entry name" value="PDDEXK-like_dom_sf"/>
</dbReference>
<dbReference type="InParanoid" id="A0A1X7VGV4"/>
<dbReference type="Pfam" id="PF13086">
    <property type="entry name" value="AAA_11"/>
    <property type="match status" value="2"/>
</dbReference>
<dbReference type="CDD" id="cd18808">
    <property type="entry name" value="SF1_C_Upf1"/>
    <property type="match status" value="1"/>
</dbReference>
<dbReference type="Gene3D" id="3.90.320.10">
    <property type="match status" value="1"/>
</dbReference>
<dbReference type="PANTHER" id="PTHR10887:SF433">
    <property type="entry name" value="DNA REPLICATION ATP-DEPENDENT HELICASE_NUCLEASE DNA2"/>
    <property type="match status" value="1"/>
</dbReference>
<accession>A0A1X7VGV4</accession>
<keyword evidence="6 19" id="KW-0479">Metal-binding</keyword>
<feature type="domain" description="DNA replication factor Dna2 N-terminal" evidence="22">
    <location>
        <begin position="330"/>
        <end position="556"/>
    </location>
</feature>
<proteinExistence type="inferred from homology"/>
<dbReference type="InterPro" id="IPR045055">
    <property type="entry name" value="DNA2/NAM7-like"/>
</dbReference>
<evidence type="ECO:0000259" key="22">
    <source>
        <dbReference type="Pfam" id="PF08696"/>
    </source>
</evidence>
<dbReference type="GO" id="GO:0003677">
    <property type="term" value="F:DNA binding"/>
    <property type="evidence" value="ECO:0007669"/>
    <property type="project" value="UniProtKB-UniRule"/>
</dbReference>
<evidence type="ECO:0000256" key="4">
    <source>
        <dbReference type="ARBA" id="ARBA00022705"/>
    </source>
</evidence>
<dbReference type="CDD" id="cd18041">
    <property type="entry name" value="DEXXQc_DNA2"/>
    <property type="match status" value="1"/>
</dbReference>
<evidence type="ECO:0000256" key="5">
    <source>
        <dbReference type="ARBA" id="ARBA00022722"/>
    </source>
</evidence>
<evidence type="ECO:0000256" key="8">
    <source>
        <dbReference type="ARBA" id="ARBA00022763"/>
    </source>
</evidence>
<dbReference type="Proteomes" id="UP000007879">
    <property type="component" value="Unassembled WGS sequence"/>
</dbReference>
<comment type="catalytic activity">
    <reaction evidence="18 19">
        <text>ATP + H2O = ADP + phosphate + H(+)</text>
        <dbReference type="Rhea" id="RHEA:13065"/>
        <dbReference type="ChEBI" id="CHEBI:15377"/>
        <dbReference type="ChEBI" id="CHEBI:15378"/>
        <dbReference type="ChEBI" id="CHEBI:30616"/>
        <dbReference type="ChEBI" id="CHEBI:43474"/>
        <dbReference type="ChEBI" id="CHEBI:456216"/>
        <dbReference type="EC" id="3.6.4.12"/>
    </reaction>
</comment>
<feature type="compositionally biased region" description="Basic residues" evidence="21">
    <location>
        <begin position="1"/>
        <end position="12"/>
    </location>
</feature>
<keyword evidence="4 19" id="KW-0235">DNA replication</keyword>
<feature type="domain" description="DNA2/NAM7 helicase helicase" evidence="23">
    <location>
        <begin position="890"/>
        <end position="989"/>
    </location>
</feature>
<dbReference type="GO" id="GO:0051539">
    <property type="term" value="F:4 iron, 4 sulfur cluster binding"/>
    <property type="evidence" value="ECO:0007669"/>
    <property type="project" value="UniProtKB-UniRule"/>
</dbReference>